<keyword evidence="9" id="KW-1185">Reference proteome</keyword>
<evidence type="ECO:0000256" key="2">
    <source>
        <dbReference type="ARBA" id="ARBA00022849"/>
    </source>
</evidence>
<accession>A0ABW3M0A5</accession>
<comment type="caution">
    <text evidence="8">The sequence shown here is derived from an EMBL/GenBank/DDBJ whole genome shotgun (WGS) entry which is preliminary data.</text>
</comment>
<gene>
    <name evidence="8" type="primary">arsC</name>
    <name evidence="8" type="ORF">ACFQ2N_11870</name>
</gene>
<organism evidence="8 9">
    <name type="scientific">Pseudoxanthomonas kaohsiungensis</name>
    <dbReference type="NCBI Taxonomy" id="283923"/>
    <lineage>
        <taxon>Bacteria</taxon>
        <taxon>Pseudomonadati</taxon>
        <taxon>Pseudomonadota</taxon>
        <taxon>Gammaproteobacteria</taxon>
        <taxon>Lysobacterales</taxon>
        <taxon>Lysobacteraceae</taxon>
        <taxon>Pseudoxanthomonas</taxon>
    </lineage>
</organism>
<evidence type="ECO:0000313" key="8">
    <source>
        <dbReference type="EMBL" id="MFD1043039.1"/>
    </source>
</evidence>
<evidence type="ECO:0000256" key="3">
    <source>
        <dbReference type="ARBA" id="ARBA00023002"/>
    </source>
</evidence>
<dbReference type="InterPro" id="IPR006660">
    <property type="entry name" value="Arsenate_reductase-like"/>
</dbReference>
<dbReference type="InterPro" id="IPR006659">
    <property type="entry name" value="Arsenate_reductase"/>
</dbReference>
<dbReference type="PANTHER" id="PTHR30041:SF5">
    <property type="entry name" value="ARSENATE REDUCTASE-RELATED"/>
    <property type="match status" value="1"/>
</dbReference>
<dbReference type="Pfam" id="PF03960">
    <property type="entry name" value="ArsC"/>
    <property type="match status" value="1"/>
</dbReference>
<dbReference type="RefSeq" id="WP_162377453.1">
    <property type="nucleotide sequence ID" value="NZ_JBHTKN010000007.1"/>
</dbReference>
<name>A0ABW3M0A5_9GAMM</name>
<dbReference type="PROSITE" id="PS51354">
    <property type="entry name" value="GLUTAREDOXIN_2"/>
    <property type="match status" value="1"/>
</dbReference>
<comment type="similarity">
    <text evidence="1 6 7">Belongs to the ArsC family.</text>
</comment>
<dbReference type="PROSITE" id="PS51353">
    <property type="entry name" value="ARSC"/>
    <property type="match status" value="1"/>
</dbReference>
<dbReference type="Gene3D" id="3.40.30.10">
    <property type="entry name" value="Glutaredoxin"/>
    <property type="match status" value="1"/>
</dbReference>
<sequence>MDAARVVVWHNPRCSNSRAVLQLLRDRGVEPDVVDYLAEPPDRAALLRVAGESGLGLRGLVREKEPAYAEQGLADADDEALLAAMLDNPRLINRPVVVTPRGTRLCRPPETVLPLLD</sequence>
<dbReference type="GO" id="GO:0008794">
    <property type="term" value="F:arsenate reductase (glutaredoxin) activity"/>
    <property type="evidence" value="ECO:0007669"/>
    <property type="project" value="UniProtKB-EC"/>
</dbReference>
<dbReference type="EMBL" id="JBHTKN010000007">
    <property type="protein sequence ID" value="MFD1043039.1"/>
    <property type="molecule type" value="Genomic_DNA"/>
</dbReference>
<dbReference type="Proteomes" id="UP001597033">
    <property type="component" value="Unassembled WGS sequence"/>
</dbReference>
<dbReference type="InterPro" id="IPR036249">
    <property type="entry name" value="Thioredoxin-like_sf"/>
</dbReference>
<comment type="catalytic activity">
    <reaction evidence="7">
        <text>[glutaredoxin]-dithiol + arsenate + glutathione + H(+) = glutathionyl-S-S-[glutaredoxin] + arsenite + H2O</text>
        <dbReference type="Rhea" id="RHEA:22016"/>
        <dbReference type="Rhea" id="RHEA-COMP:10729"/>
        <dbReference type="Rhea" id="RHEA-COMP:17668"/>
        <dbReference type="ChEBI" id="CHEBI:15377"/>
        <dbReference type="ChEBI" id="CHEBI:15378"/>
        <dbReference type="ChEBI" id="CHEBI:29242"/>
        <dbReference type="ChEBI" id="CHEBI:29950"/>
        <dbReference type="ChEBI" id="CHEBI:48597"/>
        <dbReference type="ChEBI" id="CHEBI:57925"/>
        <dbReference type="ChEBI" id="CHEBI:146199"/>
        <dbReference type="EC" id="1.20.4.1"/>
    </reaction>
</comment>
<evidence type="ECO:0000256" key="7">
    <source>
        <dbReference type="RuleBase" id="RU362029"/>
    </source>
</evidence>
<proteinExistence type="inferred from homology"/>
<dbReference type="EC" id="1.20.4.1" evidence="4 7"/>
<evidence type="ECO:0000256" key="1">
    <source>
        <dbReference type="ARBA" id="ARBA00007198"/>
    </source>
</evidence>
<keyword evidence="2" id="KW-0059">Arsenical resistance</keyword>
<dbReference type="PANTHER" id="PTHR30041">
    <property type="entry name" value="ARSENATE REDUCTASE"/>
    <property type="match status" value="1"/>
</dbReference>
<keyword evidence="3 7" id="KW-0560">Oxidoreductase</keyword>
<dbReference type="SUPFAM" id="SSF52833">
    <property type="entry name" value="Thioredoxin-like"/>
    <property type="match status" value="1"/>
</dbReference>
<evidence type="ECO:0000256" key="6">
    <source>
        <dbReference type="PROSITE-ProRule" id="PRU01282"/>
    </source>
</evidence>
<evidence type="ECO:0000256" key="4">
    <source>
        <dbReference type="ARBA" id="ARBA00038969"/>
    </source>
</evidence>
<evidence type="ECO:0000313" key="9">
    <source>
        <dbReference type="Proteomes" id="UP001597033"/>
    </source>
</evidence>
<dbReference type="NCBIfam" id="TIGR00014">
    <property type="entry name" value="arsC"/>
    <property type="match status" value="1"/>
</dbReference>
<reference evidence="9" key="1">
    <citation type="journal article" date="2019" name="Int. J. Syst. Evol. Microbiol.">
        <title>The Global Catalogue of Microorganisms (GCM) 10K type strain sequencing project: providing services to taxonomists for standard genome sequencing and annotation.</title>
        <authorList>
            <consortium name="The Broad Institute Genomics Platform"/>
            <consortium name="The Broad Institute Genome Sequencing Center for Infectious Disease"/>
            <person name="Wu L."/>
            <person name="Ma J."/>
        </authorList>
    </citation>
    <scope>NUCLEOTIDE SEQUENCE [LARGE SCALE GENOMIC DNA]</scope>
    <source>
        <strain evidence="9">CCUG 55854</strain>
    </source>
</reference>
<dbReference type="CDD" id="cd03034">
    <property type="entry name" value="ArsC_ArsC"/>
    <property type="match status" value="1"/>
</dbReference>
<evidence type="ECO:0000256" key="5">
    <source>
        <dbReference type="ARBA" id="ARBA00039879"/>
    </source>
</evidence>
<protein>
    <recommendedName>
        <fullName evidence="5 7">Arsenate reductase</fullName>
        <ecNumber evidence="4 7">1.20.4.1</ecNumber>
    </recommendedName>
</protein>